<gene>
    <name evidence="2" type="ORF">CSOL1703_00009505</name>
</gene>
<comment type="caution">
    <text evidence="2">The sequence shown here is derived from an EMBL/GenBank/DDBJ whole genome shotgun (WGS) entry which is preliminary data.</text>
</comment>
<feature type="domain" description="Dienelactone hydrolase" evidence="1">
    <location>
        <begin position="20"/>
        <end position="239"/>
    </location>
</feature>
<dbReference type="SUPFAM" id="SSF53474">
    <property type="entry name" value="alpha/beta-Hydrolases"/>
    <property type="match status" value="1"/>
</dbReference>
<evidence type="ECO:0000313" key="2">
    <source>
        <dbReference type="EMBL" id="CAH0043614.1"/>
    </source>
</evidence>
<proteinExistence type="predicted"/>
<dbReference type="InterPro" id="IPR029058">
    <property type="entry name" value="AB_hydrolase_fold"/>
</dbReference>
<protein>
    <recommendedName>
        <fullName evidence="1">Dienelactone hydrolase domain-containing protein</fullName>
    </recommendedName>
</protein>
<dbReference type="InterPro" id="IPR012337">
    <property type="entry name" value="RNaseH-like_sf"/>
</dbReference>
<dbReference type="Gene3D" id="3.40.50.1820">
    <property type="entry name" value="alpha/beta hydrolase"/>
    <property type="match status" value="1"/>
</dbReference>
<dbReference type="GO" id="GO:0003676">
    <property type="term" value="F:nucleic acid binding"/>
    <property type="evidence" value="ECO:0007669"/>
    <property type="project" value="InterPro"/>
</dbReference>
<sequence length="379" mass="42638">MASDTTYTPKGKTVKVGQYDAYLAEAPADIAHKESAILYVSDVIGIWSDSQRRADGFAAKGYTTLIIDLFNGDSIKMSEFHDVNLPDWLSNGRDGKGPHTPKEVDPIVQFGINYLKNDRGFKHIGAAGYSFGTRYVVRHFKSGIDVGYLAYPSFVEDKELAAITGPLSIAAAETDHIFTDEMRYRWEKILKENGNVYQLNLYSGVVHGFFGAERDVDKVHEKFAQEQSFIQSVQFFDRFLEGLRQDLDGLEVKPPAIYLDAHGVAQDQLIYLQILVLPTGTLYIVNMKCLGTAALSATSDSSASLRSILESKSIPKVRFDIRAASKLLFRDFNVSLNRIYDLQLMELMSRDRHQSKKHLTRFAKCIDQDIPKSNATKRR</sequence>
<dbReference type="Pfam" id="PF01738">
    <property type="entry name" value="DLH"/>
    <property type="match status" value="1"/>
</dbReference>
<dbReference type="InterPro" id="IPR002925">
    <property type="entry name" value="Dienelactn_hydro"/>
</dbReference>
<evidence type="ECO:0000259" key="1">
    <source>
        <dbReference type="Pfam" id="PF01738"/>
    </source>
</evidence>
<dbReference type="EMBL" id="CABFOC020000003">
    <property type="protein sequence ID" value="CAH0043614.1"/>
    <property type="molecule type" value="Genomic_DNA"/>
</dbReference>
<dbReference type="AlphaFoldDB" id="A0A9N9YYR7"/>
<dbReference type="Proteomes" id="UP000775872">
    <property type="component" value="Unassembled WGS sequence"/>
</dbReference>
<reference evidence="2" key="1">
    <citation type="submission" date="2021-10" db="EMBL/GenBank/DDBJ databases">
        <authorList>
            <person name="Piombo E."/>
        </authorList>
    </citation>
    <scope>NUCLEOTIDE SEQUENCE</scope>
</reference>
<dbReference type="InterPro" id="IPR036397">
    <property type="entry name" value="RNaseH_sf"/>
</dbReference>
<dbReference type="Gene3D" id="3.30.420.10">
    <property type="entry name" value="Ribonuclease H-like superfamily/Ribonuclease H"/>
    <property type="match status" value="1"/>
</dbReference>
<dbReference type="OrthoDB" id="17560at2759"/>
<dbReference type="GO" id="GO:0016787">
    <property type="term" value="F:hydrolase activity"/>
    <property type="evidence" value="ECO:0007669"/>
    <property type="project" value="InterPro"/>
</dbReference>
<dbReference type="PANTHER" id="PTHR17630:SF44">
    <property type="entry name" value="PROTEIN AIM2"/>
    <property type="match status" value="1"/>
</dbReference>
<keyword evidence="3" id="KW-1185">Reference proteome</keyword>
<organism evidence="2 3">
    <name type="scientific">Clonostachys solani</name>
    <dbReference type="NCBI Taxonomy" id="160281"/>
    <lineage>
        <taxon>Eukaryota</taxon>
        <taxon>Fungi</taxon>
        <taxon>Dikarya</taxon>
        <taxon>Ascomycota</taxon>
        <taxon>Pezizomycotina</taxon>
        <taxon>Sordariomycetes</taxon>
        <taxon>Hypocreomycetidae</taxon>
        <taxon>Hypocreales</taxon>
        <taxon>Bionectriaceae</taxon>
        <taxon>Clonostachys</taxon>
    </lineage>
</organism>
<name>A0A9N9YYR7_9HYPO</name>
<evidence type="ECO:0000313" key="3">
    <source>
        <dbReference type="Proteomes" id="UP000775872"/>
    </source>
</evidence>
<dbReference type="PANTHER" id="PTHR17630">
    <property type="entry name" value="DIENELACTONE HYDROLASE"/>
    <property type="match status" value="1"/>
</dbReference>
<dbReference type="SUPFAM" id="SSF53098">
    <property type="entry name" value="Ribonuclease H-like"/>
    <property type="match status" value="1"/>
</dbReference>
<accession>A0A9N9YYR7</accession>